<dbReference type="EMBL" id="JAVLVT010000005">
    <property type="protein sequence ID" value="MDS1271325.1"/>
    <property type="molecule type" value="Genomic_DNA"/>
</dbReference>
<keyword evidence="8" id="KW-0811">Translocation</keyword>
<comment type="subcellular location">
    <subcellularLocation>
        <location evidence="1">Cell membrane</location>
        <topology evidence="1">Single-pass membrane protein</topology>
    </subcellularLocation>
</comment>
<keyword evidence="5" id="KW-0812">Transmembrane</keyword>
<evidence type="ECO:0000313" key="11">
    <source>
        <dbReference type="EMBL" id="MDS1271325.1"/>
    </source>
</evidence>
<evidence type="ECO:0000256" key="1">
    <source>
        <dbReference type="ARBA" id="ARBA00004162"/>
    </source>
</evidence>
<evidence type="ECO:0000256" key="3">
    <source>
        <dbReference type="ARBA" id="ARBA00022448"/>
    </source>
</evidence>
<keyword evidence="7" id="KW-1133">Transmembrane helix</keyword>
<proteinExistence type="inferred from homology"/>
<comment type="similarity">
    <text evidence="2">Belongs to the YajC family.</text>
</comment>
<feature type="compositionally biased region" description="Basic and acidic residues" evidence="10">
    <location>
        <begin position="88"/>
        <end position="109"/>
    </location>
</feature>
<evidence type="ECO:0000256" key="6">
    <source>
        <dbReference type="ARBA" id="ARBA00022927"/>
    </source>
</evidence>
<organism evidence="11 12">
    <name type="scientific">Lipingzhangella rawalii</name>
    <dbReference type="NCBI Taxonomy" id="2055835"/>
    <lineage>
        <taxon>Bacteria</taxon>
        <taxon>Bacillati</taxon>
        <taxon>Actinomycetota</taxon>
        <taxon>Actinomycetes</taxon>
        <taxon>Streptosporangiales</taxon>
        <taxon>Nocardiopsidaceae</taxon>
        <taxon>Lipingzhangella</taxon>
    </lineage>
</organism>
<keyword evidence="12" id="KW-1185">Reference proteome</keyword>
<accession>A0ABU2H912</accession>
<keyword evidence="9" id="KW-0472">Membrane</keyword>
<dbReference type="PANTHER" id="PTHR33909">
    <property type="entry name" value="SEC TRANSLOCON ACCESSORY COMPLEX SUBUNIT YAJC"/>
    <property type="match status" value="1"/>
</dbReference>
<keyword evidence="4" id="KW-1003">Cell membrane</keyword>
<dbReference type="NCBIfam" id="TIGR00739">
    <property type="entry name" value="yajC"/>
    <property type="match status" value="1"/>
</dbReference>
<keyword evidence="3" id="KW-0813">Transport</keyword>
<evidence type="ECO:0000313" key="12">
    <source>
        <dbReference type="Proteomes" id="UP001250214"/>
    </source>
</evidence>
<dbReference type="Proteomes" id="UP001250214">
    <property type="component" value="Unassembled WGS sequence"/>
</dbReference>
<dbReference type="InterPro" id="IPR003849">
    <property type="entry name" value="Preprotein_translocase_YajC"/>
</dbReference>
<comment type="caution">
    <text evidence="11">The sequence shown here is derived from an EMBL/GenBank/DDBJ whole genome shotgun (WGS) entry which is preliminary data.</text>
</comment>
<evidence type="ECO:0000256" key="9">
    <source>
        <dbReference type="ARBA" id="ARBA00023136"/>
    </source>
</evidence>
<feature type="region of interest" description="Disordered" evidence="10">
    <location>
        <begin position="79"/>
        <end position="109"/>
    </location>
</feature>
<reference evidence="12" key="1">
    <citation type="submission" date="2023-07" db="EMBL/GenBank/DDBJ databases">
        <title>Novel species in the genus Lipingzhangella isolated from Sambhar Salt Lake.</title>
        <authorList>
            <person name="Jiya N."/>
            <person name="Kajale S."/>
            <person name="Sharma A."/>
        </authorList>
    </citation>
    <scope>NUCLEOTIDE SEQUENCE [LARGE SCALE GENOMIC DNA]</scope>
    <source>
        <strain evidence="12">LS1_29</strain>
    </source>
</reference>
<keyword evidence="6" id="KW-0653">Protein transport</keyword>
<protein>
    <submittedName>
        <fullName evidence="11">Preprotein translocase subunit YajC</fullName>
    </submittedName>
</protein>
<evidence type="ECO:0000256" key="8">
    <source>
        <dbReference type="ARBA" id="ARBA00023010"/>
    </source>
</evidence>
<gene>
    <name evidence="11" type="primary">yajC</name>
    <name evidence="11" type="ORF">RIF23_13565</name>
</gene>
<evidence type="ECO:0000256" key="4">
    <source>
        <dbReference type="ARBA" id="ARBA00022475"/>
    </source>
</evidence>
<sequence length="109" mass="12481">MQLLPFVLIILVFWLLFWRPQQKRRQQEQEMQSSLLPGQEVLTKSGIYGTVVDVRDSDVELEISPGTRIRMVKQGIGEVLTPQDPSGIEDHPDFPTRGPDDDQDNPNRP</sequence>
<dbReference type="PANTHER" id="PTHR33909:SF1">
    <property type="entry name" value="SEC TRANSLOCON ACCESSORY COMPLEX SUBUNIT YAJC"/>
    <property type="match status" value="1"/>
</dbReference>
<evidence type="ECO:0000256" key="2">
    <source>
        <dbReference type="ARBA" id="ARBA00006742"/>
    </source>
</evidence>
<dbReference type="Pfam" id="PF02699">
    <property type="entry name" value="YajC"/>
    <property type="match status" value="1"/>
</dbReference>
<name>A0ABU2H912_9ACTN</name>
<evidence type="ECO:0000256" key="5">
    <source>
        <dbReference type="ARBA" id="ARBA00022692"/>
    </source>
</evidence>
<dbReference type="RefSeq" id="WP_310912958.1">
    <property type="nucleotide sequence ID" value="NZ_JAVLVT010000005.1"/>
</dbReference>
<dbReference type="SMART" id="SM01323">
    <property type="entry name" value="YajC"/>
    <property type="match status" value="1"/>
</dbReference>
<evidence type="ECO:0000256" key="10">
    <source>
        <dbReference type="SAM" id="MobiDB-lite"/>
    </source>
</evidence>
<evidence type="ECO:0000256" key="7">
    <source>
        <dbReference type="ARBA" id="ARBA00022989"/>
    </source>
</evidence>